<dbReference type="AlphaFoldDB" id="A0A382GIT4"/>
<dbReference type="PANTHER" id="PTHR35561">
    <property type="entry name" value="RNA 2',3'-CYCLIC PHOSPHODIESTERASE"/>
    <property type="match status" value="1"/>
</dbReference>
<dbReference type="GO" id="GO:0008664">
    <property type="term" value="F:RNA 2',3'-cyclic 3'-phosphodiesterase activity"/>
    <property type="evidence" value="ECO:0007669"/>
    <property type="project" value="InterPro"/>
</dbReference>
<keyword evidence="1" id="KW-0378">Hydrolase</keyword>
<dbReference type="InterPro" id="IPR004175">
    <property type="entry name" value="RNA_CPDase"/>
</dbReference>
<proteinExistence type="predicted"/>
<accession>A0A382GIT4</accession>
<dbReference type="InterPro" id="IPR014051">
    <property type="entry name" value="Phosphoesterase_HXTX"/>
</dbReference>
<gene>
    <name evidence="3" type="ORF">METZ01_LOCUS227498</name>
</gene>
<sequence length="152" mass="16923">MHLTLKFLGDTSIEQIPNIMSSLQNAANSTGKFSIKIGRTGCFPSFHDPRICWIGFSGELRRLEQLQGRVEGAMVALGFEPGERIFKAHVTTGRTRPGIRGRFAEDIGVSWRHAPLHSTGKVISLKSIALYRSYIDDKKGTLYQQLGNYELG</sequence>
<dbReference type="EMBL" id="UINC01055588">
    <property type="protein sequence ID" value="SVB74644.1"/>
    <property type="molecule type" value="Genomic_DNA"/>
</dbReference>
<dbReference type="Pfam" id="PF02834">
    <property type="entry name" value="LigT_PEase"/>
    <property type="match status" value="1"/>
</dbReference>
<evidence type="ECO:0000256" key="1">
    <source>
        <dbReference type="ARBA" id="ARBA00022801"/>
    </source>
</evidence>
<dbReference type="InterPro" id="IPR009097">
    <property type="entry name" value="Cyclic_Pdiesterase"/>
</dbReference>
<dbReference type="NCBIfam" id="TIGR02258">
    <property type="entry name" value="2_5_ligase"/>
    <property type="match status" value="1"/>
</dbReference>
<feature type="domain" description="Phosphoesterase HXTX" evidence="2">
    <location>
        <begin position="1"/>
        <end position="53"/>
    </location>
</feature>
<reference evidence="3" key="1">
    <citation type="submission" date="2018-05" db="EMBL/GenBank/DDBJ databases">
        <authorList>
            <person name="Lanie J.A."/>
            <person name="Ng W.-L."/>
            <person name="Kazmierczak K.M."/>
            <person name="Andrzejewski T.M."/>
            <person name="Davidsen T.M."/>
            <person name="Wayne K.J."/>
            <person name="Tettelin H."/>
            <person name="Glass J.I."/>
            <person name="Rusch D."/>
            <person name="Podicherti R."/>
            <person name="Tsui H.-C.T."/>
            <person name="Winkler M.E."/>
        </authorList>
    </citation>
    <scope>NUCLEOTIDE SEQUENCE</scope>
</reference>
<dbReference type="SUPFAM" id="SSF55144">
    <property type="entry name" value="LigT-like"/>
    <property type="match status" value="1"/>
</dbReference>
<dbReference type="Gene3D" id="3.90.1140.10">
    <property type="entry name" value="Cyclic phosphodiesterase"/>
    <property type="match status" value="1"/>
</dbReference>
<name>A0A382GIT4_9ZZZZ</name>
<evidence type="ECO:0000313" key="3">
    <source>
        <dbReference type="EMBL" id="SVB74644.1"/>
    </source>
</evidence>
<dbReference type="PANTHER" id="PTHR35561:SF1">
    <property type="entry name" value="RNA 2',3'-CYCLIC PHOSPHODIESTERASE"/>
    <property type="match status" value="1"/>
</dbReference>
<evidence type="ECO:0000259" key="2">
    <source>
        <dbReference type="Pfam" id="PF02834"/>
    </source>
</evidence>
<organism evidence="3">
    <name type="scientific">marine metagenome</name>
    <dbReference type="NCBI Taxonomy" id="408172"/>
    <lineage>
        <taxon>unclassified sequences</taxon>
        <taxon>metagenomes</taxon>
        <taxon>ecological metagenomes</taxon>
    </lineage>
</organism>
<dbReference type="GO" id="GO:0004113">
    <property type="term" value="F:2',3'-cyclic-nucleotide 3'-phosphodiesterase activity"/>
    <property type="evidence" value="ECO:0007669"/>
    <property type="project" value="InterPro"/>
</dbReference>
<protein>
    <recommendedName>
        <fullName evidence="2">Phosphoesterase HXTX domain-containing protein</fullName>
    </recommendedName>
</protein>